<dbReference type="Pfam" id="PF02373">
    <property type="entry name" value="JmjC"/>
    <property type="match status" value="1"/>
</dbReference>
<dbReference type="SMART" id="SM00558">
    <property type="entry name" value="JmjC"/>
    <property type="match status" value="1"/>
</dbReference>
<dbReference type="AlphaFoldDB" id="A0AAV5SZI5"/>
<protein>
    <recommendedName>
        <fullName evidence="13">[Histone H3]-trimethyl-L-lysine(9) demethylase</fullName>
    </recommendedName>
</protein>
<dbReference type="Gene3D" id="2.60.120.650">
    <property type="entry name" value="Cupin"/>
    <property type="match status" value="1"/>
</dbReference>
<dbReference type="SUPFAM" id="SSF51197">
    <property type="entry name" value="Clavaminate synthase-like"/>
    <property type="match status" value="1"/>
</dbReference>
<feature type="region of interest" description="Disordered" evidence="8">
    <location>
        <begin position="443"/>
        <end position="468"/>
    </location>
</feature>
<dbReference type="Pfam" id="PF02375">
    <property type="entry name" value="JmjN"/>
    <property type="match status" value="1"/>
</dbReference>
<keyword evidence="7" id="KW-0539">Nucleus</keyword>
<evidence type="ECO:0000313" key="11">
    <source>
        <dbReference type="EMBL" id="GMS88752.1"/>
    </source>
</evidence>
<feature type="compositionally biased region" description="Acidic residues" evidence="8">
    <location>
        <begin position="443"/>
        <end position="458"/>
    </location>
</feature>
<evidence type="ECO:0000313" key="12">
    <source>
        <dbReference type="Proteomes" id="UP001432027"/>
    </source>
</evidence>
<dbReference type="EMBL" id="BTSX01000003">
    <property type="protein sequence ID" value="GMS88752.1"/>
    <property type="molecule type" value="Genomic_DNA"/>
</dbReference>
<dbReference type="GO" id="GO:0051864">
    <property type="term" value="F:histone H3K36 demethylase activity"/>
    <property type="evidence" value="ECO:0007669"/>
    <property type="project" value="TreeGrafter"/>
</dbReference>
<evidence type="ECO:0000259" key="10">
    <source>
        <dbReference type="PROSITE" id="PS51184"/>
    </source>
</evidence>
<feature type="non-terminal residue" evidence="11">
    <location>
        <position position="696"/>
    </location>
</feature>
<dbReference type="GO" id="GO:0010468">
    <property type="term" value="P:regulation of gene expression"/>
    <property type="evidence" value="ECO:0007669"/>
    <property type="project" value="TreeGrafter"/>
</dbReference>
<organism evidence="11 12">
    <name type="scientific">Pristionchus entomophagus</name>
    <dbReference type="NCBI Taxonomy" id="358040"/>
    <lineage>
        <taxon>Eukaryota</taxon>
        <taxon>Metazoa</taxon>
        <taxon>Ecdysozoa</taxon>
        <taxon>Nematoda</taxon>
        <taxon>Chromadorea</taxon>
        <taxon>Rhabditida</taxon>
        <taxon>Rhabditina</taxon>
        <taxon>Diplogasteromorpha</taxon>
        <taxon>Diplogasteroidea</taxon>
        <taxon>Neodiplogasteridae</taxon>
        <taxon>Pristionchus</taxon>
    </lineage>
</organism>
<reference evidence="11" key="1">
    <citation type="submission" date="2023-10" db="EMBL/GenBank/DDBJ databases">
        <title>Genome assembly of Pristionchus species.</title>
        <authorList>
            <person name="Yoshida K."/>
            <person name="Sommer R.J."/>
        </authorList>
    </citation>
    <scope>NUCLEOTIDE SEQUENCE</scope>
    <source>
        <strain evidence="11">RS0144</strain>
    </source>
</reference>
<name>A0AAV5SZI5_9BILA</name>
<comment type="caution">
    <text evidence="11">The sequence shown here is derived from an EMBL/GenBank/DDBJ whole genome shotgun (WGS) entry which is preliminary data.</text>
</comment>
<evidence type="ECO:0000256" key="8">
    <source>
        <dbReference type="SAM" id="MobiDB-lite"/>
    </source>
</evidence>
<feature type="compositionally biased region" description="Basic and acidic residues" evidence="8">
    <location>
        <begin position="459"/>
        <end position="468"/>
    </location>
</feature>
<dbReference type="PANTHER" id="PTHR10694">
    <property type="entry name" value="LYSINE-SPECIFIC DEMETHYLASE"/>
    <property type="match status" value="1"/>
</dbReference>
<dbReference type="GO" id="GO:0000785">
    <property type="term" value="C:chromatin"/>
    <property type="evidence" value="ECO:0007669"/>
    <property type="project" value="TreeGrafter"/>
</dbReference>
<dbReference type="PANTHER" id="PTHR10694:SF129">
    <property type="entry name" value="LYSINE-SPECIFIC DEMETHYLASE 4B-RELATED"/>
    <property type="match status" value="1"/>
</dbReference>
<keyword evidence="2" id="KW-0479">Metal-binding</keyword>
<proteinExistence type="predicted"/>
<evidence type="ECO:0000256" key="6">
    <source>
        <dbReference type="ARBA" id="ARBA00022964"/>
    </source>
</evidence>
<keyword evidence="5" id="KW-0156">Chromatin regulator</keyword>
<dbReference type="Gene3D" id="3.30.40.10">
    <property type="entry name" value="Zinc/RING finger domain, C3HC4 (zinc finger)"/>
    <property type="match status" value="1"/>
</dbReference>
<dbReference type="InterPro" id="IPR013083">
    <property type="entry name" value="Znf_RING/FYVE/PHD"/>
</dbReference>
<evidence type="ECO:0000259" key="9">
    <source>
        <dbReference type="PROSITE" id="PS51183"/>
    </source>
</evidence>
<keyword evidence="4" id="KW-0862">Zinc</keyword>
<feature type="non-terminal residue" evidence="11">
    <location>
        <position position="1"/>
    </location>
</feature>
<evidence type="ECO:0000256" key="3">
    <source>
        <dbReference type="ARBA" id="ARBA00022771"/>
    </source>
</evidence>
<dbReference type="InterPro" id="IPR003349">
    <property type="entry name" value="JmjN"/>
</dbReference>
<evidence type="ECO:0000256" key="7">
    <source>
        <dbReference type="ARBA" id="ARBA00023242"/>
    </source>
</evidence>
<keyword evidence="3" id="KW-0863">Zinc-finger</keyword>
<dbReference type="InterPro" id="IPR019787">
    <property type="entry name" value="Znf_PHD-finger"/>
</dbReference>
<dbReference type="PROSITE" id="PS51183">
    <property type="entry name" value="JMJN"/>
    <property type="match status" value="1"/>
</dbReference>
<comment type="subcellular location">
    <subcellularLocation>
        <location evidence="1">Nucleus</location>
    </subcellularLocation>
</comment>
<dbReference type="GO" id="GO:0005634">
    <property type="term" value="C:nucleus"/>
    <property type="evidence" value="ECO:0007669"/>
    <property type="project" value="UniProtKB-SubCell"/>
</dbReference>
<dbReference type="SMART" id="SM00545">
    <property type="entry name" value="JmjN"/>
    <property type="match status" value="1"/>
</dbReference>
<evidence type="ECO:0000256" key="1">
    <source>
        <dbReference type="ARBA" id="ARBA00004123"/>
    </source>
</evidence>
<evidence type="ECO:0000256" key="4">
    <source>
        <dbReference type="ARBA" id="ARBA00022833"/>
    </source>
</evidence>
<dbReference type="PROSITE" id="PS51184">
    <property type="entry name" value="JMJC"/>
    <property type="match status" value="1"/>
</dbReference>
<evidence type="ECO:0008006" key="13">
    <source>
        <dbReference type="Google" id="ProtNLM"/>
    </source>
</evidence>
<feature type="domain" description="JmjC" evidence="10">
    <location>
        <begin position="153"/>
        <end position="321"/>
    </location>
</feature>
<dbReference type="InterPro" id="IPR003347">
    <property type="entry name" value="JmjC_dom"/>
</dbReference>
<keyword evidence="6" id="KW-0560">Oxidoreductase</keyword>
<dbReference type="Pfam" id="PF00628">
    <property type="entry name" value="PHD"/>
    <property type="match status" value="1"/>
</dbReference>
<feature type="domain" description="JmjN" evidence="9">
    <location>
        <begin position="17"/>
        <end position="61"/>
    </location>
</feature>
<dbReference type="InterPro" id="IPR011011">
    <property type="entry name" value="Znf_FYVE_PHD"/>
</dbReference>
<dbReference type="Proteomes" id="UP001432027">
    <property type="component" value="Unassembled WGS sequence"/>
</dbReference>
<dbReference type="SUPFAM" id="SSF57903">
    <property type="entry name" value="FYVE/PHD zinc finger"/>
    <property type="match status" value="1"/>
</dbReference>
<sequence length="696" mass="80735">QRIRYERETSRESTADSYTFYPTEEQIEDFAELIEKIEQQTHAGSKCGILKIVPPNGWKPREEGYSNKTVGATKITRPVKEIYSSANKPKCFTKDVSVHKKELTWSELQTYAKKNKLTVVNGDLDDRKEIDKLLFESMKKDLLPDPVYGADTEGSLYDEDVTTLNVSHLGTILDDLKSTRITGVTTTYLYFGMWRTMFPWHAEDVDLYSINYLHHGTPKHWWSIPPEAADLFERMMSQLFPDDAAKCGAFLRHKNYIVHPDTLRLYGIPFAITTQRKNEFIITLPRGYHMGYNTGLNIAESTNFASDRWVDFGMNSVLCSCKKEAVHINVEAFVKKYRTEEEHEAFKKYWLSPRIDARRHNAMKIGRNYTLNFTDSMYSKNENNLFVEKQYNELRSKHFPHCAVCETFLPEDCCEYMGQIPDRSRSFVTSNLLSKKKSKSVFDEEEEKEEIKEEDDEDSGRFTLDEPPFDPKEDRVLVCENCKVSVHEQCYSKRSQYDERDEETPWKCMRCCEKDETRIRAATCVLCELRGGALVKALLGSTSTFVHVVCALAHRRSFFFDPSDYLNQVYIHPPPRYEADDKILKLLSEAEYRDLPRKPFDAIANRYQCSICKVHGEGLLVCSACVLEEEEDAEMVHATCARGVGMRMERREYPHLVVLYCHKHVDRLIRLPEGTEIEVGDGRRGRIVGYVFDEEE</sequence>
<dbReference type="GO" id="GO:0008270">
    <property type="term" value="F:zinc ion binding"/>
    <property type="evidence" value="ECO:0007669"/>
    <property type="project" value="UniProtKB-KW"/>
</dbReference>
<gene>
    <name evidence="11" type="ORF">PENTCL1PPCAC_10927</name>
</gene>
<keyword evidence="6" id="KW-0223">Dioxygenase</keyword>
<keyword evidence="12" id="KW-1185">Reference proteome</keyword>
<accession>A0AAV5SZI5</accession>
<dbReference type="GO" id="GO:0032454">
    <property type="term" value="F:histone H3K9 demethylase activity"/>
    <property type="evidence" value="ECO:0007669"/>
    <property type="project" value="TreeGrafter"/>
</dbReference>
<evidence type="ECO:0000256" key="2">
    <source>
        <dbReference type="ARBA" id="ARBA00022723"/>
    </source>
</evidence>
<evidence type="ECO:0000256" key="5">
    <source>
        <dbReference type="ARBA" id="ARBA00022853"/>
    </source>
</evidence>